<accession>A0A5S6R6S6</accession>
<dbReference type="AlphaFoldDB" id="A0A5S6R6S6"/>
<feature type="region of interest" description="Disordered" evidence="1">
    <location>
        <begin position="39"/>
        <end position="60"/>
    </location>
</feature>
<feature type="compositionally biased region" description="Low complexity" evidence="1">
    <location>
        <begin position="51"/>
        <end position="60"/>
    </location>
</feature>
<evidence type="ECO:0000256" key="1">
    <source>
        <dbReference type="SAM" id="MobiDB-lite"/>
    </source>
</evidence>
<dbReference type="EMBL" id="AC120308">
    <property type="protein sequence ID" value="AAX95301.1"/>
    <property type="molecule type" value="Genomic_DNA"/>
</dbReference>
<reference evidence="3" key="2">
    <citation type="journal article" date="2008" name="Nucleic Acids Res.">
        <title>The rice annotation project database (RAP-DB): 2008 update.</title>
        <authorList>
            <consortium name="The rice annotation project (RAP)"/>
        </authorList>
    </citation>
    <scope>GENOME REANNOTATION</scope>
    <source>
        <strain evidence="3">cv. Nipponbare</strain>
    </source>
</reference>
<reference evidence="3" key="1">
    <citation type="journal article" date="2005" name="Nature">
        <title>The map-based sequence of the rice genome.</title>
        <authorList>
            <consortium name="International rice genome sequencing project (IRGSP)"/>
            <person name="Matsumoto T."/>
            <person name="Wu J."/>
            <person name="Kanamori H."/>
            <person name="Katayose Y."/>
            <person name="Fujisawa M."/>
            <person name="Namiki N."/>
            <person name="Mizuno H."/>
            <person name="Yamamoto K."/>
            <person name="Antonio B.A."/>
            <person name="Baba T."/>
            <person name="Sakata K."/>
            <person name="Nagamura Y."/>
            <person name="Aoki H."/>
            <person name="Arikawa K."/>
            <person name="Arita K."/>
            <person name="Bito T."/>
            <person name="Chiden Y."/>
            <person name="Fujitsuka N."/>
            <person name="Fukunaka R."/>
            <person name="Hamada M."/>
            <person name="Harada C."/>
            <person name="Hayashi A."/>
            <person name="Hijishita S."/>
            <person name="Honda M."/>
            <person name="Hosokawa S."/>
            <person name="Ichikawa Y."/>
            <person name="Idonuma A."/>
            <person name="Iijima M."/>
            <person name="Ikeda M."/>
            <person name="Ikeno M."/>
            <person name="Ito K."/>
            <person name="Ito S."/>
            <person name="Ito T."/>
            <person name="Ito Y."/>
            <person name="Ito Y."/>
            <person name="Iwabuchi A."/>
            <person name="Kamiya K."/>
            <person name="Karasawa W."/>
            <person name="Kurita K."/>
            <person name="Katagiri S."/>
            <person name="Kikuta A."/>
            <person name="Kobayashi H."/>
            <person name="Kobayashi N."/>
            <person name="Machita K."/>
            <person name="Maehara T."/>
            <person name="Masukawa M."/>
            <person name="Mizubayashi T."/>
            <person name="Mukai Y."/>
            <person name="Nagasaki H."/>
            <person name="Nagata Y."/>
            <person name="Naito S."/>
            <person name="Nakashima M."/>
            <person name="Nakama Y."/>
            <person name="Nakamichi Y."/>
            <person name="Nakamura M."/>
            <person name="Meguro A."/>
            <person name="Negishi M."/>
            <person name="Ohta I."/>
            <person name="Ohta T."/>
            <person name="Okamoto M."/>
            <person name="Ono N."/>
            <person name="Saji S."/>
            <person name="Sakaguchi M."/>
            <person name="Sakai K."/>
            <person name="Shibata M."/>
            <person name="Shimokawa T."/>
            <person name="Song J."/>
            <person name="Takazaki Y."/>
            <person name="Terasawa K."/>
            <person name="Tsugane M."/>
            <person name="Tsuji K."/>
            <person name="Ueda S."/>
            <person name="Waki K."/>
            <person name="Yamagata H."/>
            <person name="Yamamoto M."/>
            <person name="Yamamoto S."/>
            <person name="Yamane H."/>
            <person name="Yoshiki S."/>
            <person name="Yoshihara R."/>
            <person name="Yukawa K."/>
            <person name="Zhong H."/>
            <person name="Yano M."/>
            <person name="Yuan Q."/>
            <person name="Ouyang S."/>
            <person name="Liu J."/>
            <person name="Jones K.M."/>
            <person name="Gansberger K."/>
            <person name="Moffat K."/>
            <person name="Hill J."/>
            <person name="Bera J."/>
            <person name="Fadrosh D."/>
            <person name="Jin S."/>
            <person name="Johri S."/>
            <person name="Kim M."/>
            <person name="Overton L."/>
            <person name="Reardon M."/>
            <person name="Tsitrin T."/>
            <person name="Vuong H."/>
            <person name="Weaver B."/>
            <person name="Ciecko A."/>
            <person name="Tallon L."/>
            <person name="Jackson J."/>
            <person name="Pai G."/>
            <person name="Aken S.V."/>
            <person name="Utterback T."/>
            <person name="Reidmuller S."/>
            <person name="Feldblyum T."/>
            <person name="Hsiao J."/>
            <person name="Zismann V."/>
            <person name="Iobst S."/>
            <person name="de Vazeille A.R."/>
            <person name="Buell C.R."/>
            <person name="Ying K."/>
            <person name="Li Y."/>
            <person name="Lu T."/>
            <person name="Huang Y."/>
            <person name="Zhao Q."/>
            <person name="Feng Q."/>
            <person name="Zhang L."/>
            <person name="Zhu J."/>
            <person name="Weng Q."/>
            <person name="Mu J."/>
            <person name="Lu Y."/>
            <person name="Fan D."/>
            <person name="Liu Y."/>
            <person name="Guan J."/>
            <person name="Zhang Y."/>
            <person name="Yu S."/>
            <person name="Liu X."/>
            <person name="Zhang Y."/>
            <person name="Hong G."/>
            <person name="Han B."/>
            <person name="Choisne N."/>
            <person name="Demange N."/>
            <person name="Orjeda G."/>
            <person name="Samain S."/>
            <person name="Cattolico L."/>
            <person name="Pelletier E."/>
            <person name="Couloux A."/>
            <person name="Segurens B."/>
            <person name="Wincker P."/>
            <person name="D'Hont A."/>
            <person name="Scarpelli C."/>
            <person name="Weissenbach J."/>
            <person name="Salanoubat M."/>
            <person name="Quetier F."/>
            <person name="Yu Y."/>
            <person name="Kim H.R."/>
            <person name="Rambo T."/>
            <person name="Currie J."/>
            <person name="Collura K."/>
            <person name="Luo M."/>
            <person name="Yang T."/>
            <person name="Ammiraju J.S.S."/>
            <person name="Engler F."/>
            <person name="Soderlund C."/>
            <person name="Wing R.A."/>
            <person name="Palmer L.E."/>
            <person name="de la Bastide M."/>
            <person name="Spiegel L."/>
            <person name="Nascimento L."/>
            <person name="Zutavern T."/>
            <person name="O'Shaughnessy A."/>
            <person name="Dike S."/>
            <person name="Dedhia N."/>
            <person name="Preston R."/>
            <person name="Balija V."/>
            <person name="McCombie W.R."/>
            <person name="Chow T."/>
            <person name="Chen H."/>
            <person name="Chung M."/>
            <person name="Chen C."/>
            <person name="Shaw J."/>
            <person name="Wu H."/>
            <person name="Hsiao K."/>
            <person name="Chao Y."/>
            <person name="Chu M."/>
            <person name="Cheng C."/>
            <person name="Hour A."/>
            <person name="Lee P."/>
            <person name="Lin S."/>
            <person name="Lin Y."/>
            <person name="Liou J."/>
            <person name="Liu S."/>
            <person name="Hsing Y."/>
            <person name="Raghuvanshi S."/>
            <person name="Mohanty A."/>
            <person name="Bharti A.K."/>
            <person name="Gaur A."/>
            <person name="Gupta V."/>
            <person name="Kumar D."/>
            <person name="Ravi V."/>
            <person name="Vij S."/>
            <person name="Kapur A."/>
            <person name="Khurana P."/>
            <person name="Khurana P."/>
            <person name="Khurana J.P."/>
            <person name="Tyagi A.K."/>
            <person name="Gaikwad K."/>
            <person name="Singh A."/>
            <person name="Dalal V."/>
            <person name="Srivastava S."/>
            <person name="Dixit A."/>
            <person name="Pal A.K."/>
            <person name="Ghazi I.A."/>
            <person name="Yadav M."/>
            <person name="Pandit A."/>
            <person name="Bhargava A."/>
            <person name="Sureshbabu K."/>
            <person name="Batra K."/>
            <person name="Sharma T.R."/>
            <person name="Mohapatra T."/>
            <person name="Singh N.K."/>
            <person name="Messing J."/>
            <person name="Nelson A.B."/>
            <person name="Fuks G."/>
            <person name="Kavchok S."/>
            <person name="Keizer G."/>
            <person name="Linton E."/>
            <person name="Llaca V."/>
            <person name="Song R."/>
            <person name="Tanyolac B."/>
            <person name="Young S."/>
            <person name="Ho-Il K."/>
            <person name="Hahn J.H."/>
            <person name="Sangsakoo G."/>
            <person name="Vanavichit A."/>
            <person name="de Mattos Luiz.A.T."/>
            <person name="Zimmer P.D."/>
            <person name="Malone G."/>
            <person name="Dellagostin O."/>
            <person name="de Oliveira A.C."/>
            <person name="Bevan M."/>
            <person name="Bancroft I."/>
            <person name="Minx P."/>
            <person name="Cordum H."/>
            <person name="Wilson R."/>
            <person name="Cheng Z."/>
            <person name="Jin W."/>
            <person name="Jiang J."/>
            <person name="Leong S.A."/>
            <person name="Iwama H."/>
            <person name="Gojobori T."/>
            <person name="Itoh T."/>
            <person name="Niimura Y."/>
            <person name="Fujii Y."/>
            <person name="Habara T."/>
            <person name="Sakai H."/>
            <person name="Sato Y."/>
            <person name="Wilson G."/>
            <person name="Kumar K."/>
            <person name="McCouch S."/>
            <person name="Juretic N."/>
            <person name="Hoen D."/>
            <person name="Wright S."/>
            <person name="Bruskiewich R."/>
            <person name="Bureau T."/>
            <person name="Miyao A."/>
            <person name="Hirochika H."/>
            <person name="Nishikawa T."/>
            <person name="Kadowaki K."/>
            <person name="Sugiura M."/>
            <person name="Burr B."/>
            <person name="Sasaki T."/>
        </authorList>
    </citation>
    <scope>NUCLEOTIDE SEQUENCE [LARGE SCALE GENOMIC DNA]</scope>
    <source>
        <strain evidence="3">cv. Nipponbare</strain>
    </source>
</reference>
<evidence type="ECO:0000313" key="2">
    <source>
        <dbReference type="EMBL" id="AAX95301.1"/>
    </source>
</evidence>
<proteinExistence type="predicted"/>
<organism evidence="2 3">
    <name type="scientific">Oryza sativa subsp. japonica</name>
    <name type="common">Rice</name>
    <dbReference type="NCBI Taxonomy" id="39947"/>
    <lineage>
        <taxon>Eukaryota</taxon>
        <taxon>Viridiplantae</taxon>
        <taxon>Streptophyta</taxon>
        <taxon>Embryophyta</taxon>
        <taxon>Tracheophyta</taxon>
        <taxon>Spermatophyta</taxon>
        <taxon>Magnoliopsida</taxon>
        <taxon>Liliopsida</taxon>
        <taxon>Poales</taxon>
        <taxon>Poaceae</taxon>
        <taxon>BOP clade</taxon>
        <taxon>Oryzoideae</taxon>
        <taxon>Oryzeae</taxon>
        <taxon>Oryzinae</taxon>
        <taxon>Oryza</taxon>
        <taxon>Oryza sativa</taxon>
    </lineage>
</organism>
<evidence type="ECO:0000313" key="3">
    <source>
        <dbReference type="Proteomes" id="UP000000763"/>
    </source>
</evidence>
<protein>
    <recommendedName>
        <fullName evidence="4">Reverse transcriptase zinc-binding domain-containing protein</fullName>
    </recommendedName>
</protein>
<dbReference type="Proteomes" id="UP000000763">
    <property type="component" value="Chromosome 11"/>
</dbReference>
<name>A0A5S6R6S6_ORYSJ</name>
<sequence length="289" mass="32678">MASDKLRRAARFLGSARRDYSLFVNVYFVFTNMSNTGHNSNTGNKDKDVPANNNGGNTASNSSGRPFLGYNLLTLFQLEVLRLMFIAMSTLRYYVIVDAYSTLSMLKLITFTTITGSNPIEAVSYVTDVSISPIRHAMEIYQPGNQEARNSSSLHMLELLKRREEEDALALVGVAVYAKISWRAPMGEDNTAANVDSLFRKARWKINAPGFQLRRRHVPAMEGCIFCGHDDRIEHVFLVCPYAATVWKAIKEKFQINLCIRELCNTRQWVFDFLTRSSLIQKTVLAVTP</sequence>
<evidence type="ECO:0008006" key="4">
    <source>
        <dbReference type="Google" id="ProtNLM"/>
    </source>
</evidence>